<dbReference type="Pfam" id="PF17929">
    <property type="entry name" value="TetR_C_34"/>
    <property type="match status" value="1"/>
</dbReference>
<gene>
    <name evidence="4" type="ORF">EQM13_15740</name>
</gene>
<dbReference type="RefSeq" id="WP_071139236.1">
    <property type="nucleotide sequence ID" value="NZ_CP035282.1"/>
</dbReference>
<evidence type="ECO:0000259" key="3">
    <source>
        <dbReference type="PROSITE" id="PS50977"/>
    </source>
</evidence>
<dbReference type="PRINTS" id="PR00455">
    <property type="entry name" value="HTHTETR"/>
</dbReference>
<dbReference type="Pfam" id="PF00440">
    <property type="entry name" value="TetR_N"/>
    <property type="match status" value="1"/>
</dbReference>
<proteinExistence type="predicted"/>
<evidence type="ECO:0000313" key="5">
    <source>
        <dbReference type="Proteomes" id="UP000287969"/>
    </source>
</evidence>
<protein>
    <submittedName>
        <fullName evidence="4">TetR/AcrR family transcriptional regulator</fullName>
    </submittedName>
</protein>
<dbReference type="InterPro" id="IPR041483">
    <property type="entry name" value="TetR_C_34"/>
</dbReference>
<evidence type="ECO:0000256" key="1">
    <source>
        <dbReference type="ARBA" id="ARBA00023125"/>
    </source>
</evidence>
<dbReference type="InterPro" id="IPR001647">
    <property type="entry name" value="HTH_TetR"/>
</dbReference>
<dbReference type="AlphaFoldDB" id="A0A410QG60"/>
<dbReference type="GO" id="GO:0003677">
    <property type="term" value="F:DNA binding"/>
    <property type="evidence" value="ECO:0007669"/>
    <property type="project" value="UniProtKB-UniRule"/>
</dbReference>
<keyword evidence="5" id="KW-1185">Reference proteome</keyword>
<reference evidence="5" key="1">
    <citation type="submission" date="2019-01" db="EMBL/GenBank/DDBJ databases">
        <title>Draft genomes of a novel of Sporanaerobacter strains.</title>
        <authorList>
            <person name="Ma S."/>
        </authorList>
    </citation>
    <scope>NUCLEOTIDE SEQUENCE [LARGE SCALE GENOMIC DNA]</scope>
    <source>
        <strain evidence="5">NJN-17</strain>
    </source>
</reference>
<feature type="domain" description="HTH tetR-type" evidence="3">
    <location>
        <begin position="13"/>
        <end position="73"/>
    </location>
</feature>
<feature type="DNA-binding region" description="H-T-H motif" evidence="2">
    <location>
        <begin position="36"/>
        <end position="55"/>
    </location>
</feature>
<dbReference type="EMBL" id="CP035282">
    <property type="protein sequence ID" value="QAT62916.1"/>
    <property type="molecule type" value="Genomic_DNA"/>
</dbReference>
<sequence length="211" mass="24696">MEFIRARTQEQIINRQEEIIHACDVLFSQSGYDGVNFKAISKMTSFTRPSIYNYYQTKDEILLDLLKREMLHWQADFLDIMNSTSSMTKEQYSISITKSLQSHDKMLKLLSILFIFLEKNSRVEKIADFKKTVFRIFGTINESVNKYFPNASKKAKDTFTSVLFPYILGLHPMTYLSEKQLRAVQLTGMNYTVPDFQYMCYHGILLLLSDL</sequence>
<dbReference type="InterPro" id="IPR009057">
    <property type="entry name" value="Homeodomain-like_sf"/>
</dbReference>
<dbReference type="SUPFAM" id="SSF46689">
    <property type="entry name" value="Homeodomain-like"/>
    <property type="match status" value="1"/>
</dbReference>
<accession>A0A410QG60</accession>
<evidence type="ECO:0000256" key="2">
    <source>
        <dbReference type="PROSITE-ProRule" id="PRU00335"/>
    </source>
</evidence>
<dbReference type="Proteomes" id="UP000287969">
    <property type="component" value="Chromosome"/>
</dbReference>
<name>A0A410QG60_9FIRM</name>
<dbReference type="OrthoDB" id="1634029at2"/>
<keyword evidence="1 2" id="KW-0238">DNA-binding</keyword>
<organism evidence="4 5">
    <name type="scientific">Acidilutibacter cellobiosedens</name>
    <dbReference type="NCBI Taxonomy" id="2507161"/>
    <lineage>
        <taxon>Bacteria</taxon>
        <taxon>Bacillati</taxon>
        <taxon>Bacillota</taxon>
        <taxon>Tissierellia</taxon>
        <taxon>Tissierellales</taxon>
        <taxon>Acidilutibacteraceae</taxon>
        <taxon>Acidilutibacter</taxon>
    </lineage>
</organism>
<evidence type="ECO:0000313" key="4">
    <source>
        <dbReference type="EMBL" id="QAT62916.1"/>
    </source>
</evidence>
<dbReference type="Gene3D" id="1.10.357.10">
    <property type="entry name" value="Tetracycline Repressor, domain 2"/>
    <property type="match status" value="1"/>
</dbReference>
<dbReference type="KEGG" id="spoa:EQM13_15740"/>
<dbReference type="PROSITE" id="PS50977">
    <property type="entry name" value="HTH_TETR_2"/>
    <property type="match status" value="1"/>
</dbReference>